<reference evidence="6" key="2">
    <citation type="submission" date="2025-09" db="UniProtKB">
        <authorList>
            <consortium name="Ensembl"/>
        </authorList>
    </citation>
    <scope>IDENTIFICATION</scope>
</reference>
<dbReference type="PROSITE" id="PS01360">
    <property type="entry name" value="ZF_MYND_1"/>
    <property type="match status" value="1"/>
</dbReference>
<dbReference type="SUPFAM" id="SSF144232">
    <property type="entry name" value="HIT/MYND zinc finger-like"/>
    <property type="match status" value="1"/>
</dbReference>
<keyword evidence="3" id="KW-0862">Zinc</keyword>
<evidence type="ECO:0000256" key="1">
    <source>
        <dbReference type="ARBA" id="ARBA00022723"/>
    </source>
</evidence>
<dbReference type="PROSITE" id="PS50865">
    <property type="entry name" value="ZF_MYND_2"/>
    <property type="match status" value="1"/>
</dbReference>
<dbReference type="Pfam" id="PF01753">
    <property type="entry name" value="zf-MYND"/>
    <property type="match status" value="1"/>
</dbReference>
<dbReference type="GeneTree" id="ENSGT00390000004248"/>
<feature type="domain" description="MYND-type" evidence="5">
    <location>
        <begin position="20"/>
        <end position="57"/>
    </location>
</feature>
<dbReference type="AlphaFoldDB" id="A0A3Q2DU23"/>
<dbReference type="Gene3D" id="1.25.40.10">
    <property type="entry name" value="Tetratricopeptide repeat domain"/>
    <property type="match status" value="1"/>
</dbReference>
<dbReference type="InterPro" id="IPR053248">
    <property type="entry name" value="Zinc_finger_MYND_domain"/>
</dbReference>
<proteinExistence type="predicted"/>
<dbReference type="Gene3D" id="6.10.140.2220">
    <property type="match status" value="1"/>
</dbReference>
<evidence type="ECO:0000313" key="7">
    <source>
        <dbReference type="Proteomes" id="UP000265020"/>
    </source>
</evidence>
<organism evidence="6 7">
    <name type="scientific">Cyprinodon variegatus</name>
    <name type="common">Sheepshead minnow</name>
    <dbReference type="NCBI Taxonomy" id="28743"/>
    <lineage>
        <taxon>Eukaryota</taxon>
        <taxon>Metazoa</taxon>
        <taxon>Chordata</taxon>
        <taxon>Craniata</taxon>
        <taxon>Vertebrata</taxon>
        <taxon>Euteleostomi</taxon>
        <taxon>Actinopterygii</taxon>
        <taxon>Neopterygii</taxon>
        <taxon>Teleostei</taxon>
        <taxon>Neoteleostei</taxon>
        <taxon>Acanthomorphata</taxon>
        <taxon>Ovalentaria</taxon>
        <taxon>Atherinomorphae</taxon>
        <taxon>Cyprinodontiformes</taxon>
        <taxon>Cyprinodontidae</taxon>
        <taxon>Cyprinodon</taxon>
    </lineage>
</organism>
<dbReference type="PANTHER" id="PTHR46533">
    <property type="entry name" value="ZINC FINGER MYND DOMAIN-CONTAINING PROTEIN 12"/>
    <property type="match status" value="1"/>
</dbReference>
<protein>
    <submittedName>
        <fullName evidence="6">Zinc finger, MYND-type containing 12</fullName>
    </submittedName>
</protein>
<evidence type="ECO:0000313" key="6">
    <source>
        <dbReference type="Ensembl" id="ENSCVAP00000023132.1"/>
    </source>
</evidence>
<dbReference type="STRING" id="28743.ENSCVAP00000023132"/>
<evidence type="ECO:0000259" key="5">
    <source>
        <dbReference type="PROSITE" id="PS50865"/>
    </source>
</evidence>
<dbReference type="OMA" id="KILFMLY"/>
<dbReference type="GO" id="GO:0008270">
    <property type="term" value="F:zinc ion binding"/>
    <property type="evidence" value="ECO:0007669"/>
    <property type="project" value="UniProtKB-KW"/>
</dbReference>
<evidence type="ECO:0000256" key="2">
    <source>
        <dbReference type="ARBA" id="ARBA00022771"/>
    </source>
</evidence>
<dbReference type="PANTHER" id="PTHR46533:SF1">
    <property type="entry name" value="ZINC FINGER MYND DOMAIN-CONTAINING PROTEIN 12"/>
    <property type="match status" value="1"/>
</dbReference>
<dbReference type="Ensembl" id="ENSCVAT00000007518.1">
    <property type="protein sequence ID" value="ENSCVAP00000023132.1"/>
    <property type="gene ID" value="ENSCVAG00000006283.1"/>
</dbReference>
<keyword evidence="1" id="KW-0479">Metal-binding</keyword>
<reference evidence="6" key="1">
    <citation type="submission" date="2025-08" db="UniProtKB">
        <authorList>
            <consortium name="Ensembl"/>
        </authorList>
    </citation>
    <scope>IDENTIFICATION</scope>
</reference>
<evidence type="ECO:0000256" key="4">
    <source>
        <dbReference type="PROSITE-ProRule" id="PRU00134"/>
    </source>
</evidence>
<sequence>MASTSSILPLALPKGKKKFCELCHGEAYFQCSKCRVTFYCNVEHQLADWAGIHETICQLLVPIRAPTDIPNQAALRVELIRICRLEAQCKLLEGKHQEALPAAHCCLQTSIDVHGVSSIELVPAYLLLAEANAGLNNTAAVARHLSKAELTVVRSPEPGPFIQHWLHRSLGQFCMAAGKLEAALHHFANDIYYATEEYGFDSATTSKGYFLMAAVFFRQKKLTLVHYLYSKVAQSWHNHLSGLLKTYTNVLQNSAVSPYSSYEKSQLVEMEEMLRTMLEFQQKEFRKNAVQAALLTHCLAMLWLLRGDFQKALGFGSTALQASQQIAKHDLTESIQGLLQQVQSLQAEPRPASG</sequence>
<dbReference type="InterPro" id="IPR002893">
    <property type="entry name" value="Znf_MYND"/>
</dbReference>
<keyword evidence="7" id="KW-1185">Reference proteome</keyword>
<name>A0A3Q2DU23_CYPVA</name>
<dbReference type="InterPro" id="IPR011990">
    <property type="entry name" value="TPR-like_helical_dom_sf"/>
</dbReference>
<accession>A0A3Q2DU23</accession>
<dbReference type="Proteomes" id="UP000265020">
    <property type="component" value="Unassembled WGS sequence"/>
</dbReference>
<evidence type="ECO:0000256" key="3">
    <source>
        <dbReference type="ARBA" id="ARBA00022833"/>
    </source>
</evidence>
<keyword evidence="2 4" id="KW-0863">Zinc-finger</keyword>